<protein>
    <submittedName>
        <fullName evidence="2">Type 2 lanthipeptide synthetase LanM family protein</fullName>
    </submittedName>
</protein>
<dbReference type="InterPro" id="IPR017146">
    <property type="entry name" value="Lanti_2_LanM"/>
</dbReference>
<dbReference type="RefSeq" id="WP_347325193.1">
    <property type="nucleotide sequence ID" value="NZ_JBCGUH010000005.1"/>
</dbReference>
<dbReference type="Proteomes" id="UP001597233">
    <property type="component" value="Unassembled WGS sequence"/>
</dbReference>
<reference evidence="3" key="1">
    <citation type="journal article" date="2019" name="Int. J. Syst. Evol. Microbiol.">
        <title>The Global Catalogue of Microorganisms (GCM) 10K type strain sequencing project: providing services to taxonomists for standard genome sequencing and annotation.</title>
        <authorList>
            <consortium name="The Broad Institute Genomics Platform"/>
            <consortium name="The Broad Institute Genome Sequencing Center for Infectious Disease"/>
            <person name="Wu L."/>
            <person name="Ma J."/>
        </authorList>
    </citation>
    <scope>NUCLEOTIDE SEQUENCE [LARGE SCALE GENOMIC DNA]</scope>
    <source>
        <strain evidence="3">CCUG 54950</strain>
    </source>
</reference>
<evidence type="ECO:0000313" key="3">
    <source>
        <dbReference type="Proteomes" id="UP001597233"/>
    </source>
</evidence>
<dbReference type="NCBIfam" id="TIGR03897">
    <property type="entry name" value="lanti_2_LanM"/>
    <property type="match status" value="1"/>
</dbReference>
<evidence type="ECO:0000259" key="1">
    <source>
        <dbReference type="Pfam" id="PF13575"/>
    </source>
</evidence>
<comment type="caution">
    <text evidence="2">The sequence shown here is derived from an EMBL/GenBank/DDBJ whole genome shotgun (WGS) entry which is preliminary data.</text>
</comment>
<dbReference type="InterPro" id="IPR007822">
    <property type="entry name" value="LANC-like"/>
</dbReference>
<dbReference type="Pfam" id="PF13575">
    <property type="entry name" value="DUF4135"/>
    <property type="match status" value="1"/>
</dbReference>
<dbReference type="Pfam" id="PF05147">
    <property type="entry name" value="LANC_like"/>
    <property type="match status" value="1"/>
</dbReference>
<dbReference type="InterPro" id="IPR012341">
    <property type="entry name" value="6hp_glycosidase-like_sf"/>
</dbReference>
<name>A0ABW4RNR3_9BACL</name>
<dbReference type="Gene3D" id="1.50.10.10">
    <property type="match status" value="1"/>
</dbReference>
<dbReference type="SUPFAM" id="SSF158745">
    <property type="entry name" value="LanC-like"/>
    <property type="match status" value="1"/>
</dbReference>
<accession>A0ABW4RNR3</accession>
<dbReference type="PIRSF" id="PIRSF037228">
    <property type="entry name" value="Lant_mod_RumM"/>
    <property type="match status" value="1"/>
</dbReference>
<evidence type="ECO:0000313" key="2">
    <source>
        <dbReference type="EMBL" id="MFD1887314.1"/>
    </source>
</evidence>
<proteinExistence type="predicted"/>
<feature type="domain" description="Lantibiotic biosynthesis protein dehydration" evidence="1">
    <location>
        <begin position="123"/>
        <end position="490"/>
    </location>
</feature>
<dbReference type="SMART" id="SM01260">
    <property type="entry name" value="LANC_like"/>
    <property type="match status" value="1"/>
</dbReference>
<keyword evidence="3" id="KW-1185">Reference proteome</keyword>
<dbReference type="InterPro" id="IPR025410">
    <property type="entry name" value="Lant_dehyd"/>
</dbReference>
<sequence>MKPIKDSFNVLLLNDQAEPIPASLFDEQDYFKEVAAYYMQPVYVRIRAGLQQFDQRRLDEQLLLHSIMIHYKHKLYRMIGKTLIYEFHQTFDEYDEYSDSKYYDYFADSLRNTVTIEQMMSRYPVLQRLLHRMTEQFIIFHLHIIARFTEQYEQLFHTFNLSGSLNGLSTGAGDDHQQGKSVAILDIGSSRLLYKPRSLGVDLFYQQWIEHVNQTRGTQLRAPVSIDCGTYGWQEYVQSQPCSSLEQVSQFYAQFGMQLAFMYAFQGSDFHYENVIAAGANPVLIDLETLFQGSPSFTTDTQASHPTLDVSRLVNRTILKTTVFDYTCFADERGMHHIGALTDVNKRQIEQERVVHIGTDRIAIQRQTEEMSSHGNMPVYHGAVQHAYEYESMLIESFADTLTWLRSDPYLPVLMQRYAEAEIRIIMRPTYLYSTYLEALYHPRYLSAEAERQRVLSFIGNAYVRYDAFEAIFPFELTEMMDGDIPYFFTKLSSRQLWSGTGETVPVNILHQSASDEVLERLTQMDEAEIRQQVQLISMSMSVMAANQQAKPKPNPVHQQTDIGKRWGNVSTVPITASIPAFIQHETELITAQRLDVKDHAQWLSVVSMPDGQHTIGPMGFGLYNGLAGMGLYYAAYAEVFADQQAAEMVADIDRSIRHMYPLNVYKDSYSAFYGSTCYMYYVNRLRHLSVYTEAEQQQLYDTYLDGLAEQLPSIPFNDFMGGLAGVLKVLVNLYRSTGMPKAKHIAQRVCQQLCQRAIIEQEHAYWLPDTGTGKPLAGFSHGITGIAYALATYVAHIEQDEAILDTIRQALAYEDQLYCKTTGQWLDNRNNRQNCSAPMWCHGSAGIVLGRSQIADLTDGVVTPNWMKESLSDMLLHGQSHRQGNSLCHGTMGNVDILATIARSGVFAQERQQIEATIVDWLARYRHELCTTGWTNGVAHDAFSPGLMLGRTGQLYTWLRHYSGSLPSVLLLD</sequence>
<organism evidence="2 3">
    <name type="scientific">Paenibacillus wenxiniae</name>
    <dbReference type="NCBI Taxonomy" id="1636843"/>
    <lineage>
        <taxon>Bacteria</taxon>
        <taxon>Bacillati</taxon>
        <taxon>Bacillota</taxon>
        <taxon>Bacilli</taxon>
        <taxon>Bacillales</taxon>
        <taxon>Paenibacillaceae</taxon>
        <taxon>Paenibacillus</taxon>
    </lineage>
</organism>
<dbReference type="PRINTS" id="PR01950">
    <property type="entry name" value="LANCSUPER"/>
</dbReference>
<dbReference type="CDD" id="cd04792">
    <property type="entry name" value="LanM-like"/>
    <property type="match status" value="1"/>
</dbReference>
<dbReference type="EMBL" id="JBHUEH010000023">
    <property type="protein sequence ID" value="MFD1887314.1"/>
    <property type="molecule type" value="Genomic_DNA"/>
</dbReference>
<gene>
    <name evidence="2" type="ORF">ACFSC9_17605</name>
</gene>